<name>A0ABP6RPJ4_9PSEU</name>
<dbReference type="InterPro" id="IPR020904">
    <property type="entry name" value="Sc_DH/Rdtase_CS"/>
</dbReference>
<dbReference type="PANTHER" id="PTHR44196">
    <property type="entry name" value="DEHYDROGENASE/REDUCTASE SDR FAMILY MEMBER 7B"/>
    <property type="match status" value="1"/>
</dbReference>
<dbReference type="InterPro" id="IPR036291">
    <property type="entry name" value="NAD(P)-bd_dom_sf"/>
</dbReference>
<dbReference type="Gene3D" id="3.40.50.720">
    <property type="entry name" value="NAD(P)-binding Rossmann-like Domain"/>
    <property type="match status" value="1"/>
</dbReference>
<gene>
    <name evidence="5" type="ORF">GCM10020366_31700</name>
</gene>
<accession>A0ABP6RPJ4</accession>
<sequence length="283" mass="30544">MPTLDRYRFTGGTAVLTGAASGMGEQMAHQLAARGSDLVLIDRDEARLTTVADTLRATHPDRTVHPHVADLADTPALDDLAQRITTAAPHITLLINNAGVALGGTFDQLTGDEFDWVIDINFRAPVTLTRLLLPRLGEGAHIVNVSSLYGLIAPPGQSAYAASKFALRGFSDALRHELAEQGIGVTTVHPGGIRTRIAESARVASGVDEQQLARGRANYAKLLSYPADKAAAQILDGVHRRKRRVLIASSAVVPDLLSRLFPARYMDVLYRLHPQSRPSALRR</sequence>
<evidence type="ECO:0000256" key="3">
    <source>
        <dbReference type="RuleBase" id="RU000363"/>
    </source>
</evidence>
<dbReference type="PANTHER" id="PTHR44196:SF1">
    <property type="entry name" value="DEHYDROGENASE_REDUCTASE SDR FAMILY MEMBER 7B"/>
    <property type="match status" value="1"/>
</dbReference>
<comment type="caution">
    <text evidence="5">The sequence shown here is derived from an EMBL/GenBank/DDBJ whole genome shotgun (WGS) entry which is preliminary data.</text>
</comment>
<keyword evidence="6" id="KW-1185">Reference proteome</keyword>
<dbReference type="PRINTS" id="PR00080">
    <property type="entry name" value="SDRFAMILY"/>
</dbReference>
<evidence type="ECO:0000256" key="2">
    <source>
        <dbReference type="ARBA" id="ARBA00023002"/>
    </source>
</evidence>
<dbReference type="InterPro" id="IPR057326">
    <property type="entry name" value="KR_dom"/>
</dbReference>
<comment type="similarity">
    <text evidence="1 3">Belongs to the short-chain dehydrogenases/reductases (SDR) family.</text>
</comment>
<dbReference type="InterPro" id="IPR002347">
    <property type="entry name" value="SDR_fam"/>
</dbReference>
<evidence type="ECO:0000313" key="5">
    <source>
        <dbReference type="EMBL" id="GAA3358686.1"/>
    </source>
</evidence>
<dbReference type="EMBL" id="BAAAYK010000038">
    <property type="protein sequence ID" value="GAA3358686.1"/>
    <property type="molecule type" value="Genomic_DNA"/>
</dbReference>
<dbReference type="SUPFAM" id="SSF51735">
    <property type="entry name" value="NAD(P)-binding Rossmann-fold domains"/>
    <property type="match status" value="1"/>
</dbReference>
<proteinExistence type="inferred from homology"/>
<evidence type="ECO:0000313" key="6">
    <source>
        <dbReference type="Proteomes" id="UP001500483"/>
    </source>
</evidence>
<organism evidence="5 6">
    <name type="scientific">Saccharopolyspora gregorii</name>
    <dbReference type="NCBI Taxonomy" id="33914"/>
    <lineage>
        <taxon>Bacteria</taxon>
        <taxon>Bacillati</taxon>
        <taxon>Actinomycetota</taxon>
        <taxon>Actinomycetes</taxon>
        <taxon>Pseudonocardiales</taxon>
        <taxon>Pseudonocardiaceae</taxon>
        <taxon>Saccharopolyspora</taxon>
    </lineage>
</organism>
<protein>
    <submittedName>
        <fullName evidence="5">SDR family NAD(P)-dependent oxidoreductase</fullName>
    </submittedName>
</protein>
<dbReference type="PROSITE" id="PS00061">
    <property type="entry name" value="ADH_SHORT"/>
    <property type="match status" value="1"/>
</dbReference>
<feature type="domain" description="Ketoreductase" evidence="4">
    <location>
        <begin position="12"/>
        <end position="196"/>
    </location>
</feature>
<dbReference type="RefSeq" id="WP_344927397.1">
    <property type="nucleotide sequence ID" value="NZ_BAAAYK010000038.1"/>
</dbReference>
<dbReference type="SMART" id="SM00822">
    <property type="entry name" value="PKS_KR"/>
    <property type="match status" value="1"/>
</dbReference>
<dbReference type="Pfam" id="PF00106">
    <property type="entry name" value="adh_short"/>
    <property type="match status" value="1"/>
</dbReference>
<evidence type="ECO:0000256" key="1">
    <source>
        <dbReference type="ARBA" id="ARBA00006484"/>
    </source>
</evidence>
<evidence type="ECO:0000259" key="4">
    <source>
        <dbReference type="SMART" id="SM00822"/>
    </source>
</evidence>
<dbReference type="Proteomes" id="UP001500483">
    <property type="component" value="Unassembled WGS sequence"/>
</dbReference>
<reference evidence="6" key="1">
    <citation type="journal article" date="2019" name="Int. J. Syst. Evol. Microbiol.">
        <title>The Global Catalogue of Microorganisms (GCM) 10K type strain sequencing project: providing services to taxonomists for standard genome sequencing and annotation.</title>
        <authorList>
            <consortium name="The Broad Institute Genomics Platform"/>
            <consortium name="The Broad Institute Genome Sequencing Center for Infectious Disease"/>
            <person name="Wu L."/>
            <person name="Ma J."/>
        </authorList>
    </citation>
    <scope>NUCLEOTIDE SEQUENCE [LARGE SCALE GENOMIC DNA]</scope>
    <source>
        <strain evidence="6">JCM 9687</strain>
    </source>
</reference>
<dbReference type="PRINTS" id="PR00081">
    <property type="entry name" value="GDHRDH"/>
</dbReference>
<keyword evidence="2" id="KW-0560">Oxidoreductase</keyword>